<feature type="compositionally biased region" description="Polar residues" evidence="7">
    <location>
        <begin position="285"/>
        <end position="294"/>
    </location>
</feature>
<evidence type="ECO:0000256" key="4">
    <source>
        <dbReference type="ARBA" id="ARBA00040133"/>
    </source>
</evidence>
<evidence type="ECO:0000313" key="9">
    <source>
        <dbReference type="EMBL" id="KAG1308435.1"/>
    </source>
</evidence>
<evidence type="ECO:0000313" key="10">
    <source>
        <dbReference type="Proteomes" id="UP000716291"/>
    </source>
</evidence>
<feature type="repeat" description="TPR" evidence="5">
    <location>
        <begin position="80"/>
        <end position="113"/>
    </location>
</feature>
<dbReference type="SUPFAM" id="SSF48452">
    <property type="entry name" value="TPR-like"/>
    <property type="match status" value="1"/>
</dbReference>
<feature type="compositionally biased region" description="Basic and acidic residues" evidence="7">
    <location>
        <begin position="229"/>
        <end position="238"/>
    </location>
</feature>
<dbReference type="Pfam" id="PF13877">
    <property type="entry name" value="RPAP3_C"/>
    <property type="match status" value="1"/>
</dbReference>
<dbReference type="InterPro" id="IPR025986">
    <property type="entry name" value="RPAP3-like_C"/>
</dbReference>
<dbReference type="Pfam" id="PF13181">
    <property type="entry name" value="TPR_8"/>
    <property type="match status" value="3"/>
</dbReference>
<keyword evidence="1" id="KW-0677">Repeat</keyword>
<dbReference type="InterPro" id="IPR051966">
    <property type="entry name" value="RPAP3"/>
</dbReference>
<feature type="domain" description="RNA-polymerase II-associated protein 3-like C-terminal" evidence="8">
    <location>
        <begin position="353"/>
        <end position="443"/>
    </location>
</feature>
<organism evidence="9 10">
    <name type="scientific">Rhizopus oryzae</name>
    <name type="common">Mucormycosis agent</name>
    <name type="synonym">Rhizopus arrhizus var. delemar</name>
    <dbReference type="NCBI Taxonomy" id="64495"/>
    <lineage>
        <taxon>Eukaryota</taxon>
        <taxon>Fungi</taxon>
        <taxon>Fungi incertae sedis</taxon>
        <taxon>Mucoromycota</taxon>
        <taxon>Mucoromycotina</taxon>
        <taxon>Mucoromycetes</taxon>
        <taxon>Mucorales</taxon>
        <taxon>Mucorineae</taxon>
        <taxon>Rhizopodaceae</taxon>
        <taxon>Rhizopus</taxon>
    </lineage>
</organism>
<dbReference type="Gene3D" id="1.25.40.10">
    <property type="entry name" value="Tetratricopeptide repeat domain"/>
    <property type="match status" value="1"/>
</dbReference>
<comment type="similarity">
    <text evidence="3">Belongs to the RPAP3 family.</text>
</comment>
<proteinExistence type="inferred from homology"/>
<dbReference type="PROSITE" id="PS50005">
    <property type="entry name" value="TPR"/>
    <property type="match status" value="2"/>
</dbReference>
<keyword evidence="10" id="KW-1185">Reference proteome</keyword>
<dbReference type="Proteomes" id="UP000716291">
    <property type="component" value="Unassembled WGS sequence"/>
</dbReference>
<evidence type="ECO:0000256" key="5">
    <source>
        <dbReference type="PROSITE-ProRule" id="PRU00339"/>
    </source>
</evidence>
<dbReference type="GO" id="GO:0101031">
    <property type="term" value="C:protein folding chaperone complex"/>
    <property type="evidence" value="ECO:0007669"/>
    <property type="project" value="TreeGrafter"/>
</dbReference>
<dbReference type="InterPro" id="IPR019734">
    <property type="entry name" value="TPR_rpt"/>
</dbReference>
<feature type="compositionally biased region" description="Polar residues" evidence="7">
    <location>
        <begin position="266"/>
        <end position="278"/>
    </location>
</feature>
<feature type="coiled-coil region" evidence="6">
    <location>
        <begin position="181"/>
        <end position="208"/>
    </location>
</feature>
<dbReference type="SMART" id="SM00028">
    <property type="entry name" value="TPR"/>
    <property type="match status" value="3"/>
</dbReference>
<keyword evidence="2 5" id="KW-0802">TPR repeat</keyword>
<dbReference type="PANTHER" id="PTHR46423:SF1">
    <property type="entry name" value="RNA POLYMERASE II-ASSOCIATED PROTEIN 3"/>
    <property type="match status" value="1"/>
</dbReference>
<evidence type="ECO:0000256" key="1">
    <source>
        <dbReference type="ARBA" id="ARBA00022737"/>
    </source>
</evidence>
<feature type="compositionally biased region" description="Basic and acidic residues" evidence="7">
    <location>
        <begin position="295"/>
        <end position="333"/>
    </location>
</feature>
<feature type="region of interest" description="Disordered" evidence="7">
    <location>
        <begin position="224"/>
        <end position="335"/>
    </location>
</feature>
<dbReference type="OrthoDB" id="629492at2759"/>
<sequence>MTNSNDKIWKDLISWQIEINKKDSALTKSKPVHDKEIPLIRRSTEIVLDNQKPKGLSMLTPQSKQKNIQTSQKPAYIEKAEIEKAKGNEYFAKQDFRNAQLHYTKAIEINPTVSVYYVNRSLTHIKLNNFIEAERDCTKGIELDPKNTKAYWRRSTALQNLGRLNEAKEDLVVALKLEPKNAAITEDLRKVTLQLDSARKQKEQKKEDDDKSTRVIPINTINETFNPESFEKSLDSRKKQSKHSVPSAKPKNDTANSNKKPVKATTFISSQLSTTNARTEMEKASLSNKPSITKSVDKTESAKPEAKVAAVPKDKTLEPTTETDKDSSNKKEANTMQVKAVPIITKPFNFSVPRTNFEFERDWKTCKARGNDVLYQYFQSIPPSSFSSLFKSSLESKYFEDMIHILATKYIENKTAEDMFNVLENLSRVKRLDMLVMFLSKKQEEELKSLFDKIKSSNVPAEKLAQVAKIYKIRI</sequence>
<evidence type="ECO:0000256" key="3">
    <source>
        <dbReference type="ARBA" id="ARBA00038275"/>
    </source>
</evidence>
<evidence type="ECO:0000259" key="8">
    <source>
        <dbReference type="Pfam" id="PF13877"/>
    </source>
</evidence>
<evidence type="ECO:0000256" key="6">
    <source>
        <dbReference type="SAM" id="Coils"/>
    </source>
</evidence>
<evidence type="ECO:0000256" key="2">
    <source>
        <dbReference type="ARBA" id="ARBA00022803"/>
    </source>
</evidence>
<accession>A0A9P6X9I1</accession>
<gene>
    <name evidence="9" type="ORF">G6F64_006048</name>
</gene>
<comment type="caution">
    <text evidence="9">The sequence shown here is derived from an EMBL/GenBank/DDBJ whole genome shotgun (WGS) entry which is preliminary data.</text>
</comment>
<dbReference type="EMBL" id="JAANQT010000780">
    <property type="protein sequence ID" value="KAG1308435.1"/>
    <property type="molecule type" value="Genomic_DNA"/>
</dbReference>
<dbReference type="AlphaFoldDB" id="A0A9P6X9I1"/>
<feature type="repeat" description="TPR" evidence="5">
    <location>
        <begin position="148"/>
        <end position="181"/>
    </location>
</feature>
<dbReference type="PANTHER" id="PTHR46423">
    <property type="entry name" value="RNA POLYMERASE II-ASSOCIATED PROTEIN 3"/>
    <property type="match status" value="1"/>
</dbReference>
<dbReference type="InterPro" id="IPR011990">
    <property type="entry name" value="TPR-like_helical_dom_sf"/>
</dbReference>
<protein>
    <recommendedName>
        <fullName evidence="4">RNA polymerase II-associated protein 3</fullName>
    </recommendedName>
</protein>
<reference evidence="9" key="1">
    <citation type="journal article" date="2020" name="Microb. Genom.">
        <title>Genetic diversity of clinical and environmental Mucorales isolates obtained from an investigation of mucormycosis cases among solid organ transplant recipients.</title>
        <authorList>
            <person name="Nguyen M.H."/>
            <person name="Kaul D."/>
            <person name="Muto C."/>
            <person name="Cheng S.J."/>
            <person name="Richter R.A."/>
            <person name="Bruno V.M."/>
            <person name="Liu G."/>
            <person name="Beyhan S."/>
            <person name="Sundermann A.J."/>
            <person name="Mounaud S."/>
            <person name="Pasculle A.W."/>
            <person name="Nierman W.C."/>
            <person name="Driscoll E."/>
            <person name="Cumbie R."/>
            <person name="Clancy C.J."/>
            <person name="Dupont C.L."/>
        </authorList>
    </citation>
    <scope>NUCLEOTIDE SEQUENCE</scope>
    <source>
        <strain evidence="9">GL11</strain>
    </source>
</reference>
<name>A0A9P6X9I1_RHIOR</name>
<evidence type="ECO:0000256" key="7">
    <source>
        <dbReference type="SAM" id="MobiDB-lite"/>
    </source>
</evidence>
<keyword evidence="6" id="KW-0175">Coiled coil</keyword>